<keyword evidence="2" id="KW-0238">DNA-binding</keyword>
<dbReference type="GO" id="GO:0005829">
    <property type="term" value="C:cytosol"/>
    <property type="evidence" value="ECO:0007669"/>
    <property type="project" value="TreeGrafter"/>
</dbReference>
<organism evidence="5 6">
    <name type="scientific">Undibacterium parvum</name>
    <dbReference type="NCBI Taxonomy" id="401471"/>
    <lineage>
        <taxon>Bacteria</taxon>
        <taxon>Pseudomonadati</taxon>
        <taxon>Pseudomonadota</taxon>
        <taxon>Betaproteobacteria</taxon>
        <taxon>Burkholderiales</taxon>
        <taxon>Oxalobacteraceae</taxon>
        <taxon>Undibacterium</taxon>
    </lineage>
</organism>
<dbReference type="RefSeq" id="WP_126126645.1">
    <property type="nucleotide sequence ID" value="NZ_CP034464.1"/>
</dbReference>
<dbReference type="Gene3D" id="1.10.10.60">
    <property type="entry name" value="Homeodomain-like"/>
    <property type="match status" value="1"/>
</dbReference>
<keyword evidence="3" id="KW-0804">Transcription</keyword>
<dbReference type="PRINTS" id="PR00032">
    <property type="entry name" value="HTHARAC"/>
</dbReference>
<dbReference type="PROSITE" id="PS01124">
    <property type="entry name" value="HTH_ARAC_FAMILY_2"/>
    <property type="match status" value="1"/>
</dbReference>
<dbReference type="OrthoDB" id="6506763at2"/>
<dbReference type="EMBL" id="CP034464">
    <property type="protein sequence ID" value="AZP11257.1"/>
    <property type="molecule type" value="Genomic_DNA"/>
</dbReference>
<evidence type="ECO:0000313" key="6">
    <source>
        <dbReference type="Proteomes" id="UP000275663"/>
    </source>
</evidence>
<dbReference type="AlphaFoldDB" id="A0A3Q9BP80"/>
<dbReference type="Proteomes" id="UP000275663">
    <property type="component" value="Chromosome"/>
</dbReference>
<evidence type="ECO:0000313" key="5">
    <source>
        <dbReference type="EMBL" id="AZP11257.1"/>
    </source>
</evidence>
<dbReference type="InterPro" id="IPR020449">
    <property type="entry name" value="Tscrpt_reg_AraC-type_HTH"/>
</dbReference>
<protein>
    <submittedName>
        <fullName evidence="5">AraC family transcriptional regulator</fullName>
    </submittedName>
</protein>
<dbReference type="Pfam" id="PF12625">
    <property type="entry name" value="Arabinose_bd"/>
    <property type="match status" value="1"/>
</dbReference>
<proteinExistence type="predicted"/>
<reference evidence="5 6" key="1">
    <citation type="journal article" date="2011" name="Int. J. Syst. Evol. Microbiol.">
        <title>Description of Undibacterium oligocarboniphilum sp. nov., isolated from purified water, and Undibacterium pigrum strain CCUG 49012 as the type strain of Undibacterium parvum sp. nov., and emended descriptions of the genus Undibacterium and the species Undibacterium pigrum.</title>
        <authorList>
            <person name="Eder W."/>
            <person name="Wanner G."/>
            <person name="Ludwig W."/>
            <person name="Busse H.J."/>
            <person name="Ziemke-Kageler F."/>
            <person name="Lang E."/>
        </authorList>
    </citation>
    <scope>NUCLEOTIDE SEQUENCE [LARGE SCALE GENOMIC DNA]</scope>
    <source>
        <strain evidence="5 6">DSM 23061</strain>
    </source>
</reference>
<dbReference type="InterPro" id="IPR018060">
    <property type="entry name" value="HTH_AraC"/>
</dbReference>
<keyword evidence="1" id="KW-0805">Transcription regulation</keyword>
<dbReference type="Pfam" id="PF12833">
    <property type="entry name" value="HTH_18"/>
    <property type="match status" value="1"/>
</dbReference>
<gene>
    <name evidence="5" type="ORF">EJN92_04095</name>
</gene>
<dbReference type="PANTHER" id="PTHR47894:SF1">
    <property type="entry name" value="HTH-TYPE TRANSCRIPTIONAL REGULATOR VQSM"/>
    <property type="match status" value="1"/>
</dbReference>
<evidence type="ECO:0000256" key="1">
    <source>
        <dbReference type="ARBA" id="ARBA00023015"/>
    </source>
</evidence>
<keyword evidence="6" id="KW-1185">Reference proteome</keyword>
<evidence type="ECO:0000256" key="2">
    <source>
        <dbReference type="ARBA" id="ARBA00023125"/>
    </source>
</evidence>
<dbReference type="GO" id="GO:0000976">
    <property type="term" value="F:transcription cis-regulatory region binding"/>
    <property type="evidence" value="ECO:0007669"/>
    <property type="project" value="TreeGrafter"/>
</dbReference>
<name>A0A3Q9BP80_9BURK</name>
<accession>A0A3Q9BP80</accession>
<dbReference type="InterPro" id="IPR009057">
    <property type="entry name" value="Homeodomain-like_sf"/>
</dbReference>
<dbReference type="PANTHER" id="PTHR47894">
    <property type="entry name" value="HTH-TYPE TRANSCRIPTIONAL REGULATOR GADX"/>
    <property type="match status" value="1"/>
</dbReference>
<dbReference type="SMART" id="SM00342">
    <property type="entry name" value="HTH_ARAC"/>
    <property type="match status" value="1"/>
</dbReference>
<feature type="domain" description="HTH araC/xylS-type" evidence="4">
    <location>
        <begin position="236"/>
        <end position="333"/>
    </location>
</feature>
<dbReference type="InterPro" id="IPR032687">
    <property type="entry name" value="AraC-type_N"/>
</dbReference>
<dbReference type="GO" id="GO:0003700">
    <property type="term" value="F:DNA-binding transcription factor activity"/>
    <property type="evidence" value="ECO:0007669"/>
    <property type="project" value="InterPro"/>
</dbReference>
<dbReference type="KEGG" id="upv:EJN92_04095"/>
<dbReference type="SUPFAM" id="SSF46689">
    <property type="entry name" value="Homeodomain-like"/>
    <property type="match status" value="1"/>
</dbReference>
<evidence type="ECO:0000256" key="3">
    <source>
        <dbReference type="ARBA" id="ARBA00023163"/>
    </source>
</evidence>
<sequence length="336" mass="37928">MNRQSSTISIGLANDLLEGFRADAVLTQRLIAKAEIAPELLAEQGGRITIEQFSTLLRQTALLLDDETPGFFSRPLRNGTLKFLCLGMLDAPNLDIALHRFVSFFRLVLDDMGFEIQRGERLTRIALVERVAPQGVRVLVHELMLKLVHGVASWMIGRKIPLEQVDFSYSRPTRATEYVYLFPGPIHFDQPATAVYFDTEYLSAPLRQDKSALNQFLRNAPADWLYVPFNDKILTHHIRDYLESRLATVTNVASTAKALHFSVRTLSRRLAEEGTSFQVVKDELRRDMAILQLIKTELPVAEIGLSLGYDDTTTFSRAFKQWTGSAPGTYRRLGIG</sequence>
<evidence type="ECO:0000259" key="4">
    <source>
        <dbReference type="PROSITE" id="PS01124"/>
    </source>
</evidence>